<evidence type="ECO:0000256" key="2">
    <source>
        <dbReference type="ARBA" id="ARBA00022448"/>
    </source>
</evidence>
<evidence type="ECO:0000256" key="7">
    <source>
        <dbReference type="RuleBase" id="RU363032"/>
    </source>
</evidence>
<feature type="transmembrane region" description="Helical" evidence="7">
    <location>
        <begin position="298"/>
        <end position="320"/>
    </location>
</feature>
<feature type="transmembrane region" description="Helical" evidence="7">
    <location>
        <begin position="180"/>
        <end position="200"/>
    </location>
</feature>
<name>A0A239DZI2_9NOCA</name>
<keyword evidence="5 7" id="KW-1133">Transmembrane helix</keyword>
<evidence type="ECO:0000256" key="4">
    <source>
        <dbReference type="ARBA" id="ARBA00022692"/>
    </source>
</evidence>
<comment type="subcellular location">
    <subcellularLocation>
        <location evidence="1 7">Cell membrane</location>
        <topology evidence="1 7">Multi-pass membrane protein</topology>
    </subcellularLocation>
</comment>
<evidence type="ECO:0000256" key="3">
    <source>
        <dbReference type="ARBA" id="ARBA00022475"/>
    </source>
</evidence>
<evidence type="ECO:0000256" key="1">
    <source>
        <dbReference type="ARBA" id="ARBA00004651"/>
    </source>
</evidence>
<organism evidence="9 10">
    <name type="scientific">Rhodococcoides kyotonense</name>
    <dbReference type="NCBI Taxonomy" id="398843"/>
    <lineage>
        <taxon>Bacteria</taxon>
        <taxon>Bacillati</taxon>
        <taxon>Actinomycetota</taxon>
        <taxon>Actinomycetes</taxon>
        <taxon>Mycobacteriales</taxon>
        <taxon>Nocardiaceae</taxon>
        <taxon>Rhodococcoides</taxon>
    </lineage>
</organism>
<evidence type="ECO:0000256" key="6">
    <source>
        <dbReference type="ARBA" id="ARBA00023136"/>
    </source>
</evidence>
<evidence type="ECO:0000313" key="10">
    <source>
        <dbReference type="Proteomes" id="UP000198327"/>
    </source>
</evidence>
<dbReference type="Pfam" id="PF19300">
    <property type="entry name" value="BPD_transp_1_N"/>
    <property type="match status" value="1"/>
</dbReference>
<accession>A0A239DZI2</accession>
<dbReference type="GO" id="GO:0071916">
    <property type="term" value="F:dipeptide transmembrane transporter activity"/>
    <property type="evidence" value="ECO:0007669"/>
    <property type="project" value="TreeGrafter"/>
</dbReference>
<dbReference type="InterPro" id="IPR000515">
    <property type="entry name" value="MetI-like"/>
</dbReference>
<keyword evidence="3" id="KW-1003">Cell membrane</keyword>
<dbReference type="PANTHER" id="PTHR43163:SF6">
    <property type="entry name" value="DIPEPTIDE TRANSPORT SYSTEM PERMEASE PROTEIN DPPB-RELATED"/>
    <property type="match status" value="1"/>
</dbReference>
<comment type="similarity">
    <text evidence="7">Belongs to the binding-protein-dependent transport system permease family.</text>
</comment>
<feature type="transmembrane region" description="Helical" evidence="7">
    <location>
        <begin position="139"/>
        <end position="159"/>
    </location>
</feature>
<dbReference type="PANTHER" id="PTHR43163">
    <property type="entry name" value="DIPEPTIDE TRANSPORT SYSTEM PERMEASE PROTEIN DPPB-RELATED"/>
    <property type="match status" value="1"/>
</dbReference>
<feature type="transmembrane region" description="Helical" evidence="7">
    <location>
        <begin position="340"/>
        <end position="362"/>
    </location>
</feature>
<proteinExistence type="inferred from homology"/>
<keyword evidence="4 7" id="KW-0812">Transmembrane</keyword>
<dbReference type="InterPro" id="IPR045621">
    <property type="entry name" value="BPD_transp_1_N"/>
</dbReference>
<keyword evidence="2 7" id="KW-0813">Transport</keyword>
<keyword evidence="10" id="KW-1185">Reference proteome</keyword>
<feature type="transmembrane region" description="Helical" evidence="7">
    <location>
        <begin position="47"/>
        <end position="65"/>
    </location>
</feature>
<dbReference type="AlphaFoldDB" id="A0A239DZI2"/>
<dbReference type="Pfam" id="PF00528">
    <property type="entry name" value="BPD_transp_1"/>
    <property type="match status" value="1"/>
</dbReference>
<dbReference type="CDD" id="cd06261">
    <property type="entry name" value="TM_PBP2"/>
    <property type="match status" value="1"/>
</dbReference>
<dbReference type="PROSITE" id="PS50928">
    <property type="entry name" value="ABC_TM1"/>
    <property type="match status" value="1"/>
</dbReference>
<gene>
    <name evidence="9" type="ORF">SAMN05421642_102127</name>
</gene>
<dbReference type="EMBL" id="FZOW01000002">
    <property type="protein sequence ID" value="SNS37895.1"/>
    <property type="molecule type" value="Genomic_DNA"/>
</dbReference>
<dbReference type="RefSeq" id="WP_217899917.1">
    <property type="nucleotide sequence ID" value="NZ_FZOW01000002.1"/>
</dbReference>
<evidence type="ECO:0000259" key="8">
    <source>
        <dbReference type="PROSITE" id="PS50928"/>
    </source>
</evidence>
<keyword evidence="6 7" id="KW-0472">Membrane</keyword>
<dbReference type="SUPFAM" id="SSF161098">
    <property type="entry name" value="MetI-like"/>
    <property type="match status" value="1"/>
</dbReference>
<sequence length="377" mass="40523">MTVMEPDTEPVVELAGANTEWSAARNRSVKARVAGAFTRHRWWITRILALPVHLLVFVILTFLLVRSMPGDPVRAILGQNFTPESYAAMQERMGLNGTMLAQLGNYLSGLLNFDLGSSLVNGRPVLDEIATRLPPTLELAFLGLGASLIVSAVASYIAVFHSRSIFAKAVRSYARAAGAVPEYVLAVAGIFIFYATLQLVPPPTGRLNIEEIPPPTATGFPLIDALIAGRPDAFSSTLEHLALPILVMCAAHSALLIRVLVTALDTELDAPATRFRIASGAKRWTVVKSIYRRAMPSGITMAGTLFGYLLGGTVILETLFGLSGMGKYVLDAVNSGDVVVVQGFLLVVATLSLLVFLLVDLVNMTIDPRRRPGVKAE</sequence>
<reference evidence="10" key="1">
    <citation type="submission" date="2017-06" db="EMBL/GenBank/DDBJ databases">
        <authorList>
            <person name="Varghese N."/>
            <person name="Submissions S."/>
        </authorList>
    </citation>
    <scope>NUCLEOTIDE SEQUENCE [LARGE SCALE GENOMIC DNA]</scope>
    <source>
        <strain evidence="10">JCM 23211</strain>
    </source>
</reference>
<feature type="domain" description="ABC transmembrane type-1" evidence="8">
    <location>
        <begin position="133"/>
        <end position="363"/>
    </location>
</feature>
<evidence type="ECO:0000256" key="5">
    <source>
        <dbReference type="ARBA" id="ARBA00022989"/>
    </source>
</evidence>
<dbReference type="Proteomes" id="UP000198327">
    <property type="component" value="Unassembled WGS sequence"/>
</dbReference>
<dbReference type="GO" id="GO:0005886">
    <property type="term" value="C:plasma membrane"/>
    <property type="evidence" value="ECO:0007669"/>
    <property type="project" value="UniProtKB-SubCell"/>
</dbReference>
<evidence type="ECO:0000313" key="9">
    <source>
        <dbReference type="EMBL" id="SNS37895.1"/>
    </source>
</evidence>
<dbReference type="InterPro" id="IPR035906">
    <property type="entry name" value="MetI-like_sf"/>
</dbReference>
<protein>
    <submittedName>
        <fullName evidence="9">Peptide/nickel transport system permease protein</fullName>
    </submittedName>
</protein>
<feature type="transmembrane region" description="Helical" evidence="7">
    <location>
        <begin position="241"/>
        <end position="261"/>
    </location>
</feature>